<dbReference type="RefSeq" id="WP_161081882.1">
    <property type="nucleotide sequence ID" value="NZ_WWCX01000001.1"/>
</dbReference>
<comment type="caution">
    <text evidence="1">The sequence shown here is derived from an EMBL/GenBank/DDBJ whole genome shotgun (WGS) entry which is preliminary data.</text>
</comment>
<dbReference type="Proteomes" id="UP000447355">
    <property type="component" value="Unassembled WGS sequence"/>
</dbReference>
<name>A0A845GGS5_9BURK</name>
<accession>A0A845GGS5</accession>
<dbReference type="AlphaFoldDB" id="A0A845GGS5"/>
<evidence type="ECO:0000313" key="1">
    <source>
        <dbReference type="EMBL" id="MYM92622.1"/>
    </source>
</evidence>
<organism evidence="1 2">
    <name type="scientific">Duganella vulcania</name>
    <dbReference type="NCBI Taxonomy" id="2692166"/>
    <lineage>
        <taxon>Bacteria</taxon>
        <taxon>Pseudomonadati</taxon>
        <taxon>Pseudomonadota</taxon>
        <taxon>Betaproteobacteria</taxon>
        <taxon>Burkholderiales</taxon>
        <taxon>Oxalobacteraceae</taxon>
        <taxon>Telluria group</taxon>
        <taxon>Duganella</taxon>
    </lineage>
</organism>
<proteinExistence type="predicted"/>
<dbReference type="EMBL" id="WWCX01000001">
    <property type="protein sequence ID" value="MYM92622.1"/>
    <property type="molecule type" value="Genomic_DNA"/>
</dbReference>
<evidence type="ECO:0000313" key="2">
    <source>
        <dbReference type="Proteomes" id="UP000447355"/>
    </source>
</evidence>
<reference evidence="1" key="1">
    <citation type="submission" date="2019-12" db="EMBL/GenBank/DDBJ databases">
        <title>Novel species isolated from a subtropical stream in China.</title>
        <authorList>
            <person name="Lu H."/>
        </authorList>
    </citation>
    <scope>NUCLEOTIDE SEQUENCE [LARGE SCALE GENOMIC DNA]</scope>
    <source>
        <strain evidence="1">FT81W</strain>
    </source>
</reference>
<protein>
    <submittedName>
        <fullName evidence="1">Uncharacterized protein</fullName>
    </submittedName>
</protein>
<sequence length="83" mass="8857">MDADRAKTPAEKQFKAAMRKAGWQVYRDSETGRLVTNLYRREVAGLSEKIGMALEIVCSEGSMVKASPVEVVAPAAASAVVSA</sequence>
<gene>
    <name evidence="1" type="ORF">GTP90_01960</name>
</gene>